<reference evidence="1 2" key="1">
    <citation type="submission" date="2017-11" db="EMBL/GenBank/DDBJ databases">
        <title>Draft genome of actinobacteria isolated from guarana (Paullinia cupana (Mart.) Ducke.</title>
        <authorList>
            <person name="Siqueira K.A."/>
            <person name="Liotti R.G."/>
            <person name="Mendes T.A.O."/>
            <person name="Soares M.A."/>
        </authorList>
    </citation>
    <scope>NUCLEOTIDE SEQUENCE [LARGE SCALE GENOMIC DNA]</scope>
    <source>
        <strain evidence="1 2">193</strain>
    </source>
</reference>
<accession>A0A3M0I1D6</accession>
<name>A0A3M0I1D6_9ACTN</name>
<dbReference type="AlphaFoldDB" id="A0A3M0I1D6"/>
<sequence length="66" mass="6901">MCAGVSFTVVTPRSRLSLGTLPWEAGVMPSSSTISDYVSGTALASTAATKLFVPSVPTALRLQERE</sequence>
<comment type="caution">
    <text evidence="1">The sequence shown here is derived from an EMBL/GenBank/DDBJ whole genome shotgun (WGS) entry which is preliminary data.</text>
</comment>
<protein>
    <submittedName>
        <fullName evidence="1">Uncharacterized protein</fullName>
    </submittedName>
</protein>
<dbReference type="Proteomes" id="UP000270471">
    <property type="component" value="Unassembled WGS sequence"/>
</dbReference>
<keyword evidence="2" id="KW-1185">Reference proteome</keyword>
<proteinExistence type="predicted"/>
<gene>
    <name evidence="1" type="ORF">CTZ28_39090</name>
</gene>
<evidence type="ECO:0000313" key="1">
    <source>
        <dbReference type="EMBL" id="RMB80553.1"/>
    </source>
</evidence>
<dbReference type="EMBL" id="PENI01000040">
    <property type="protein sequence ID" value="RMB80553.1"/>
    <property type="molecule type" value="Genomic_DNA"/>
</dbReference>
<organism evidence="1 2">
    <name type="scientific">Streptomyces shenzhenensis</name>
    <dbReference type="NCBI Taxonomy" id="943815"/>
    <lineage>
        <taxon>Bacteria</taxon>
        <taxon>Bacillati</taxon>
        <taxon>Actinomycetota</taxon>
        <taxon>Actinomycetes</taxon>
        <taxon>Kitasatosporales</taxon>
        <taxon>Streptomycetaceae</taxon>
        <taxon>Streptomyces</taxon>
    </lineage>
</organism>
<evidence type="ECO:0000313" key="2">
    <source>
        <dbReference type="Proteomes" id="UP000270471"/>
    </source>
</evidence>